<evidence type="ECO:0000256" key="1">
    <source>
        <dbReference type="ARBA" id="ARBA00004651"/>
    </source>
</evidence>
<dbReference type="InterPro" id="IPR000390">
    <property type="entry name" value="Small_drug/metabolite_transptr"/>
</dbReference>
<accession>A0A2S6H7S8</accession>
<evidence type="ECO:0000256" key="3">
    <source>
        <dbReference type="ARBA" id="ARBA00022516"/>
    </source>
</evidence>
<protein>
    <submittedName>
        <fullName evidence="13">Small Multidrug Resistance (SMR) protein</fullName>
    </submittedName>
</protein>
<keyword evidence="10 11" id="KW-0472">Membrane</keyword>
<dbReference type="GO" id="GO:0005886">
    <property type="term" value="C:plasma membrane"/>
    <property type="evidence" value="ECO:0007669"/>
    <property type="project" value="UniProtKB-SubCell"/>
</dbReference>
<feature type="domain" description="EamA" evidence="12">
    <location>
        <begin position="50"/>
        <end position="120"/>
    </location>
</feature>
<dbReference type="EMBL" id="PTIY01000001">
    <property type="protein sequence ID" value="PPK73518.1"/>
    <property type="molecule type" value="Genomic_DNA"/>
</dbReference>
<dbReference type="PANTHER" id="PTHR30561:SF9">
    <property type="entry name" value="4-AMINO-4-DEOXY-L-ARABINOSE-PHOSPHOUNDECAPRENOL FLIPPASE SUBUNIT ARNF-RELATED"/>
    <property type="match status" value="1"/>
</dbReference>
<feature type="transmembrane region" description="Helical" evidence="11">
    <location>
        <begin position="78"/>
        <end position="98"/>
    </location>
</feature>
<dbReference type="GO" id="GO:0009103">
    <property type="term" value="P:lipopolysaccharide biosynthetic process"/>
    <property type="evidence" value="ECO:0007669"/>
    <property type="project" value="UniProtKB-KW"/>
</dbReference>
<keyword evidence="14" id="KW-1185">Reference proteome</keyword>
<evidence type="ECO:0000256" key="5">
    <source>
        <dbReference type="ARBA" id="ARBA00022556"/>
    </source>
</evidence>
<feature type="transmembrane region" description="Helical" evidence="11">
    <location>
        <begin position="104"/>
        <end position="121"/>
    </location>
</feature>
<reference evidence="13 14" key="1">
    <citation type="submission" date="2018-02" db="EMBL/GenBank/DDBJ databases">
        <title>Subsurface microbial communities from deep shales in Ohio and West Virginia, USA.</title>
        <authorList>
            <person name="Wrighton K."/>
        </authorList>
    </citation>
    <scope>NUCLEOTIDE SEQUENCE [LARGE SCALE GENOMIC DNA]</scope>
    <source>
        <strain evidence="13 14">OWC-G53F</strain>
    </source>
</reference>
<keyword evidence="7" id="KW-0448">Lipopolysaccharide biosynthesis</keyword>
<evidence type="ECO:0000256" key="7">
    <source>
        <dbReference type="ARBA" id="ARBA00022985"/>
    </source>
</evidence>
<keyword evidence="3" id="KW-0444">Lipid biosynthesis</keyword>
<comment type="caution">
    <text evidence="13">The sequence shown here is derived from an EMBL/GenBank/DDBJ whole genome shotgun (WGS) entry which is preliminary data.</text>
</comment>
<dbReference type="SUPFAM" id="SSF103481">
    <property type="entry name" value="Multidrug resistance efflux transporter EmrE"/>
    <property type="match status" value="1"/>
</dbReference>
<evidence type="ECO:0000256" key="10">
    <source>
        <dbReference type="ARBA" id="ARBA00023136"/>
    </source>
</evidence>
<keyword evidence="4" id="KW-0997">Cell inner membrane</keyword>
<keyword evidence="9" id="KW-0443">Lipid metabolism</keyword>
<feature type="transmembrane region" description="Helical" evidence="11">
    <location>
        <begin position="48"/>
        <end position="71"/>
    </location>
</feature>
<evidence type="ECO:0000256" key="11">
    <source>
        <dbReference type="SAM" id="Phobius"/>
    </source>
</evidence>
<keyword evidence="2" id="KW-1003">Cell membrane</keyword>
<evidence type="ECO:0000256" key="6">
    <source>
        <dbReference type="ARBA" id="ARBA00022692"/>
    </source>
</evidence>
<dbReference type="InterPro" id="IPR000620">
    <property type="entry name" value="EamA_dom"/>
</dbReference>
<evidence type="ECO:0000256" key="4">
    <source>
        <dbReference type="ARBA" id="ARBA00022519"/>
    </source>
</evidence>
<organism evidence="13 14">
    <name type="scientific">Methylobacter tundripaludum</name>
    <dbReference type="NCBI Taxonomy" id="173365"/>
    <lineage>
        <taxon>Bacteria</taxon>
        <taxon>Pseudomonadati</taxon>
        <taxon>Pseudomonadota</taxon>
        <taxon>Gammaproteobacteria</taxon>
        <taxon>Methylococcales</taxon>
        <taxon>Methylococcaceae</taxon>
        <taxon>Methylobacter</taxon>
    </lineage>
</organism>
<comment type="subcellular location">
    <subcellularLocation>
        <location evidence="1">Cell membrane</location>
        <topology evidence="1">Multi-pass membrane protein</topology>
    </subcellularLocation>
</comment>
<proteinExistence type="predicted"/>
<dbReference type="GO" id="GO:0022857">
    <property type="term" value="F:transmembrane transporter activity"/>
    <property type="evidence" value="ECO:0007669"/>
    <property type="project" value="InterPro"/>
</dbReference>
<dbReference type="AlphaFoldDB" id="A0A2S6H7S8"/>
<dbReference type="GO" id="GO:0009245">
    <property type="term" value="P:lipid A biosynthetic process"/>
    <property type="evidence" value="ECO:0007669"/>
    <property type="project" value="UniProtKB-KW"/>
</dbReference>
<evidence type="ECO:0000256" key="8">
    <source>
        <dbReference type="ARBA" id="ARBA00022989"/>
    </source>
</evidence>
<evidence type="ECO:0000313" key="14">
    <source>
        <dbReference type="Proteomes" id="UP000238071"/>
    </source>
</evidence>
<dbReference type="PANTHER" id="PTHR30561">
    <property type="entry name" value="SMR FAMILY PROTON-DEPENDENT DRUG EFFLUX TRANSPORTER SUGE"/>
    <property type="match status" value="1"/>
</dbReference>
<gene>
    <name evidence="13" type="ORF">B0F88_10146</name>
</gene>
<name>A0A2S6H7S8_9GAMM</name>
<keyword evidence="8 11" id="KW-1133">Transmembrane helix</keyword>
<keyword evidence="6 11" id="KW-0812">Transmembrane</keyword>
<evidence type="ECO:0000259" key="12">
    <source>
        <dbReference type="Pfam" id="PF00892"/>
    </source>
</evidence>
<dbReference type="OrthoDB" id="6058674at2"/>
<sequence>MNLISFCIILTGVMLNAVAQLALKASVKEMGAIGLNFASSSTAFLKLAFEPFLWIGLFCYGISVVVWILALSRVDVSIAYPMLSMGYVVNALFAWQLFGEAMNPARIIGMSIVLLGVYVLARS</sequence>
<dbReference type="RefSeq" id="WP_104421939.1">
    <property type="nucleotide sequence ID" value="NZ_PTIY01000001.1"/>
</dbReference>
<dbReference type="Gene3D" id="1.10.3730.20">
    <property type="match status" value="1"/>
</dbReference>
<evidence type="ECO:0000313" key="13">
    <source>
        <dbReference type="EMBL" id="PPK73518.1"/>
    </source>
</evidence>
<dbReference type="InterPro" id="IPR037185">
    <property type="entry name" value="EmrE-like"/>
</dbReference>
<evidence type="ECO:0000256" key="9">
    <source>
        <dbReference type="ARBA" id="ARBA00023098"/>
    </source>
</evidence>
<dbReference type="Pfam" id="PF00892">
    <property type="entry name" value="EamA"/>
    <property type="match status" value="1"/>
</dbReference>
<evidence type="ECO:0000256" key="2">
    <source>
        <dbReference type="ARBA" id="ARBA00022475"/>
    </source>
</evidence>
<keyword evidence="5" id="KW-0441">Lipid A biosynthesis</keyword>
<dbReference type="Proteomes" id="UP000238071">
    <property type="component" value="Unassembled WGS sequence"/>
</dbReference>